<dbReference type="KEGG" id="pmrn:116946710"/>
<evidence type="ECO:0000313" key="4">
    <source>
        <dbReference type="Proteomes" id="UP001318040"/>
    </source>
</evidence>
<evidence type="ECO:0000256" key="1">
    <source>
        <dbReference type="ARBA" id="ARBA00022574"/>
    </source>
</evidence>
<keyword evidence="1" id="KW-0853">WD repeat</keyword>
<dbReference type="GO" id="GO:0030307">
    <property type="term" value="P:positive regulation of cell growth"/>
    <property type="evidence" value="ECO:0007669"/>
    <property type="project" value="TreeGrafter"/>
</dbReference>
<dbReference type="GO" id="GO:0071230">
    <property type="term" value="P:cellular response to amino acid stimulus"/>
    <property type="evidence" value="ECO:0007669"/>
    <property type="project" value="TreeGrafter"/>
</dbReference>
<accession>A0AAJ7TJ60</accession>
<dbReference type="GO" id="GO:0038202">
    <property type="term" value="P:TORC1 signaling"/>
    <property type="evidence" value="ECO:0007669"/>
    <property type="project" value="TreeGrafter"/>
</dbReference>
<gene>
    <name evidence="5" type="primary">LOC116946710</name>
</gene>
<evidence type="ECO:0000256" key="2">
    <source>
        <dbReference type="ARBA" id="ARBA00022737"/>
    </source>
</evidence>
<protein>
    <submittedName>
        <fullName evidence="5">Regulatory-associated protein of mTOR-like</fullName>
    </submittedName>
</protein>
<name>A0AAJ7TJ60_PETMA</name>
<dbReference type="InterPro" id="IPR029347">
    <property type="entry name" value="Raptor_N"/>
</dbReference>
<evidence type="ECO:0000313" key="5">
    <source>
        <dbReference type="RefSeq" id="XP_032817831.1"/>
    </source>
</evidence>
<dbReference type="GO" id="GO:0031931">
    <property type="term" value="C:TORC1 complex"/>
    <property type="evidence" value="ECO:0007669"/>
    <property type="project" value="InterPro"/>
</dbReference>
<sequence length="352" mass="39365">HFTQKTKLPRVTHTALLGQVLLVFNPAHPASRAATQTWRMKDRMKAVSVSLVLCLNVGVDPPDVVKTTPCCCLECWIDPPPPTRWARIGTNLQKQYECWQPRARYKQCLDPTVEEVKKLCMSLRRNAKEGRVLVHCNVHGVPRPTANGEVWVFNKNFTQYIPLFIYHLLTWMGSPSIFVYDCSHAGIIVKSLLQSSLQREQELETVGPHRDSCFLLSADSSSQGSCNVSTISPSHPLSLVGMPPTSMRCCVQPAACESSQLLPMNPELPADLFTSCLTTPVKISLRCQSSGKLVPGVTLDLIEKSEPILLLCQILQRFFLLRVVTLRCFLVHVFVLLRLHPSLEPHGSQGYT</sequence>
<feature type="non-terminal residue" evidence="5">
    <location>
        <position position="1"/>
    </location>
</feature>
<dbReference type="GO" id="GO:0010506">
    <property type="term" value="P:regulation of autophagy"/>
    <property type="evidence" value="ECO:0007669"/>
    <property type="project" value="TreeGrafter"/>
</dbReference>
<reference evidence="5" key="1">
    <citation type="submission" date="2025-08" db="UniProtKB">
        <authorList>
            <consortium name="RefSeq"/>
        </authorList>
    </citation>
    <scope>IDENTIFICATION</scope>
    <source>
        <tissue evidence="5">Sperm</tissue>
    </source>
</reference>
<dbReference type="PANTHER" id="PTHR12848">
    <property type="entry name" value="REGULATORY-ASSOCIATED PROTEIN OF MTOR"/>
    <property type="match status" value="1"/>
</dbReference>
<proteinExistence type="predicted"/>
<dbReference type="InterPro" id="IPR004083">
    <property type="entry name" value="Raptor"/>
</dbReference>
<evidence type="ECO:0000259" key="3">
    <source>
        <dbReference type="SMART" id="SM01302"/>
    </source>
</evidence>
<dbReference type="Pfam" id="PF14538">
    <property type="entry name" value="Raptor_N"/>
    <property type="match status" value="1"/>
</dbReference>
<dbReference type="SMART" id="SM01302">
    <property type="entry name" value="Raptor_N"/>
    <property type="match status" value="1"/>
</dbReference>
<dbReference type="AlphaFoldDB" id="A0AAJ7TJ60"/>
<dbReference type="PANTHER" id="PTHR12848:SF16">
    <property type="entry name" value="REGULATORY-ASSOCIATED PROTEIN OF MTOR"/>
    <property type="match status" value="1"/>
</dbReference>
<dbReference type="Proteomes" id="UP001318040">
    <property type="component" value="Chromosome 27"/>
</dbReference>
<dbReference type="GO" id="GO:0005737">
    <property type="term" value="C:cytoplasm"/>
    <property type="evidence" value="ECO:0007669"/>
    <property type="project" value="TreeGrafter"/>
</dbReference>
<dbReference type="PRINTS" id="PR01547">
    <property type="entry name" value="YEAST176DUF"/>
</dbReference>
<dbReference type="GO" id="GO:0030674">
    <property type="term" value="F:protein-macromolecule adaptor activity"/>
    <property type="evidence" value="ECO:0007669"/>
    <property type="project" value="TreeGrafter"/>
</dbReference>
<organism evidence="4 5">
    <name type="scientific">Petromyzon marinus</name>
    <name type="common">Sea lamprey</name>
    <dbReference type="NCBI Taxonomy" id="7757"/>
    <lineage>
        <taxon>Eukaryota</taxon>
        <taxon>Metazoa</taxon>
        <taxon>Chordata</taxon>
        <taxon>Craniata</taxon>
        <taxon>Vertebrata</taxon>
        <taxon>Cyclostomata</taxon>
        <taxon>Hyperoartia</taxon>
        <taxon>Petromyzontiformes</taxon>
        <taxon>Petromyzontidae</taxon>
        <taxon>Petromyzon</taxon>
    </lineage>
</organism>
<dbReference type="RefSeq" id="XP_032817831.1">
    <property type="nucleotide sequence ID" value="XM_032961940.1"/>
</dbReference>
<keyword evidence="4" id="KW-1185">Reference proteome</keyword>
<dbReference type="GO" id="GO:0009267">
    <property type="term" value="P:cellular response to starvation"/>
    <property type="evidence" value="ECO:0007669"/>
    <property type="project" value="TreeGrafter"/>
</dbReference>
<feature type="domain" description="Raptor N-terminal CASPase-like" evidence="3">
    <location>
        <begin position="43"/>
        <end position="193"/>
    </location>
</feature>
<keyword evidence="2" id="KW-0677">Repeat</keyword>